<organism evidence="1 2">
    <name type="scientific">Neisseria meningitidis serogroup B</name>
    <dbReference type="NCBI Taxonomy" id="491"/>
    <lineage>
        <taxon>Bacteria</taxon>
        <taxon>Pseudomonadati</taxon>
        <taxon>Pseudomonadota</taxon>
        <taxon>Betaproteobacteria</taxon>
        <taxon>Neisseriales</taxon>
        <taxon>Neisseriaceae</taxon>
        <taxon>Neisseria</taxon>
    </lineage>
</organism>
<sequence>MPQVACSDRRGIRAGFIPGGRAACPKLQTALYRNRWEIKGKRAI</sequence>
<name>A0A0H5QB71_NEIMI</name>
<protein>
    <submittedName>
        <fullName evidence="1">Uncharacterized protein</fullName>
    </submittedName>
</protein>
<dbReference type="AlphaFoldDB" id="A0A0H5QB71"/>
<evidence type="ECO:0000313" key="1">
    <source>
        <dbReference type="EMBL" id="CRY99239.1"/>
    </source>
</evidence>
<evidence type="ECO:0000313" key="2">
    <source>
        <dbReference type="Proteomes" id="UP000182715"/>
    </source>
</evidence>
<dbReference type="EMBL" id="CVTF01000056">
    <property type="protein sequence ID" value="CRY99239.1"/>
    <property type="molecule type" value="Genomic_DNA"/>
</dbReference>
<dbReference type="Proteomes" id="UP000182715">
    <property type="component" value="Unassembled WGS sequence"/>
</dbReference>
<proteinExistence type="predicted"/>
<reference evidence="1 2" key="1">
    <citation type="submission" date="2014-11" db="EMBL/GenBank/DDBJ databases">
        <authorList>
            <person name="Diene M.Seydina."/>
        </authorList>
    </citation>
    <scope>NUCLEOTIDE SEQUENCE [LARGE SCALE GENOMIC DNA]</scope>
    <source>
        <strain evidence="1 2">Neisseria meningitidis CHUV</strain>
    </source>
</reference>
<accession>A0A0H5QB71</accession>